<protein>
    <submittedName>
        <fullName evidence="2">Uncharacterized protein</fullName>
    </submittedName>
</protein>
<name>A0AC35TZR2_9BILA</name>
<reference evidence="2" key="1">
    <citation type="submission" date="2016-11" db="UniProtKB">
        <authorList>
            <consortium name="WormBaseParasite"/>
        </authorList>
    </citation>
    <scope>IDENTIFICATION</scope>
    <source>
        <strain evidence="2">KR3021</strain>
    </source>
</reference>
<sequence>MLANKIYGIIFSLLISNVCTQYFGANTLEPLIAHVFNVYRERDCEELGTVTIFMNTTTFIIPQFEPTLKIELKPIYFGICDCGRGESFKIVGECWYPKTVEWDVSATGRLKSFYTEAIDKCTEGSVISKIKETPEEKKLNIAETIFHAKMLCLSIWNLFYMENPFLNDRVDQAKYLAKINQCKKEYENPLTKALQLIIDMQEIFMENITPSEKVLKRKLKNHEVSFFITPSERSKLRNKLKDTSGQKDDQQDDNNYSEAQLSRRAKAKKLFLKKIAFQFRPLSNFKPYEHDRQECIRLIAKEGTKPNDCLPEGAIKEKLKLESGDYGYFHQNY</sequence>
<evidence type="ECO:0000313" key="2">
    <source>
        <dbReference type="WBParaSite" id="RSKR_0000613100.1"/>
    </source>
</evidence>
<evidence type="ECO:0000313" key="1">
    <source>
        <dbReference type="Proteomes" id="UP000095286"/>
    </source>
</evidence>
<organism evidence="1 2">
    <name type="scientific">Rhabditophanes sp. KR3021</name>
    <dbReference type="NCBI Taxonomy" id="114890"/>
    <lineage>
        <taxon>Eukaryota</taxon>
        <taxon>Metazoa</taxon>
        <taxon>Ecdysozoa</taxon>
        <taxon>Nematoda</taxon>
        <taxon>Chromadorea</taxon>
        <taxon>Rhabditida</taxon>
        <taxon>Tylenchina</taxon>
        <taxon>Panagrolaimomorpha</taxon>
        <taxon>Strongyloidoidea</taxon>
        <taxon>Alloionematidae</taxon>
        <taxon>Rhabditophanes</taxon>
    </lineage>
</organism>
<dbReference type="WBParaSite" id="RSKR_0000613100.1">
    <property type="protein sequence ID" value="RSKR_0000613100.1"/>
    <property type="gene ID" value="RSKR_0000613100"/>
</dbReference>
<proteinExistence type="predicted"/>
<accession>A0AC35TZR2</accession>
<dbReference type="Proteomes" id="UP000095286">
    <property type="component" value="Unplaced"/>
</dbReference>